<feature type="signal peptide" evidence="3">
    <location>
        <begin position="1"/>
        <end position="24"/>
    </location>
</feature>
<dbReference type="EMBL" id="KL363218">
    <property type="protein sequence ID" value="KFD53257.1"/>
    <property type="molecule type" value="Genomic_DNA"/>
</dbReference>
<feature type="compositionally biased region" description="Low complexity" evidence="1">
    <location>
        <begin position="486"/>
        <end position="502"/>
    </location>
</feature>
<dbReference type="SMART" id="SM00327">
    <property type="entry name" value="VWA"/>
    <property type="match status" value="1"/>
</dbReference>
<evidence type="ECO:0000256" key="1">
    <source>
        <dbReference type="SAM" id="MobiDB-lite"/>
    </source>
</evidence>
<feature type="compositionally biased region" description="Polar residues" evidence="1">
    <location>
        <begin position="615"/>
        <end position="629"/>
    </location>
</feature>
<dbReference type="EMBL" id="KL367525">
    <property type="protein sequence ID" value="KFD66340.1"/>
    <property type="molecule type" value="Genomic_DNA"/>
</dbReference>
<feature type="region of interest" description="Disordered" evidence="1">
    <location>
        <begin position="615"/>
        <end position="641"/>
    </location>
</feature>
<dbReference type="Proteomes" id="UP000030758">
    <property type="component" value="Unassembled WGS sequence"/>
</dbReference>
<dbReference type="Pfam" id="PF00092">
    <property type="entry name" value="VWA"/>
    <property type="match status" value="1"/>
</dbReference>
<keyword evidence="2" id="KW-0812">Transmembrane</keyword>
<feature type="chain" id="PRO_5010405227" description="VWFA domain-containing protein" evidence="3">
    <location>
        <begin position="25"/>
        <end position="641"/>
    </location>
</feature>
<dbReference type="AlphaFoldDB" id="A0A085M7R1"/>
<protein>
    <recommendedName>
        <fullName evidence="4">VWFA domain-containing protein</fullName>
    </recommendedName>
</protein>
<keyword evidence="3" id="KW-0732">Signal</keyword>
<feature type="transmembrane region" description="Helical" evidence="2">
    <location>
        <begin position="446"/>
        <end position="465"/>
    </location>
</feature>
<reference evidence="5 7" key="1">
    <citation type="journal article" date="2014" name="Nat. Genet.">
        <title>Genome and transcriptome of the porcine whipworm Trichuris suis.</title>
        <authorList>
            <person name="Jex A.R."/>
            <person name="Nejsum P."/>
            <person name="Schwarz E.M."/>
            <person name="Hu L."/>
            <person name="Young N.D."/>
            <person name="Hall R.S."/>
            <person name="Korhonen P.K."/>
            <person name="Liao S."/>
            <person name="Thamsborg S."/>
            <person name="Xia J."/>
            <person name="Xu P."/>
            <person name="Wang S."/>
            <person name="Scheerlinck J.P."/>
            <person name="Hofmann A."/>
            <person name="Sternberg P.W."/>
            <person name="Wang J."/>
            <person name="Gasser R.B."/>
        </authorList>
    </citation>
    <scope>NUCLEOTIDE SEQUENCE [LARGE SCALE GENOMIC DNA]</scope>
    <source>
        <strain evidence="6">DCEP-RM93F</strain>
        <strain evidence="5">DCEP-RM93M</strain>
    </source>
</reference>
<evidence type="ECO:0000313" key="7">
    <source>
        <dbReference type="Proteomes" id="UP000030764"/>
    </source>
</evidence>
<feature type="region of interest" description="Disordered" evidence="1">
    <location>
        <begin position="476"/>
        <end position="535"/>
    </location>
</feature>
<feature type="domain" description="VWFA" evidence="4">
    <location>
        <begin position="33"/>
        <end position="228"/>
    </location>
</feature>
<keyword evidence="7" id="KW-1185">Reference proteome</keyword>
<proteinExistence type="predicted"/>
<evidence type="ECO:0000256" key="2">
    <source>
        <dbReference type="SAM" id="Phobius"/>
    </source>
</evidence>
<organism evidence="5 7">
    <name type="scientific">Trichuris suis</name>
    <name type="common">pig whipworm</name>
    <dbReference type="NCBI Taxonomy" id="68888"/>
    <lineage>
        <taxon>Eukaryota</taxon>
        <taxon>Metazoa</taxon>
        <taxon>Ecdysozoa</taxon>
        <taxon>Nematoda</taxon>
        <taxon>Enoplea</taxon>
        <taxon>Dorylaimia</taxon>
        <taxon>Trichinellida</taxon>
        <taxon>Trichuridae</taxon>
        <taxon>Trichuris</taxon>
    </lineage>
</organism>
<dbReference type="InterPro" id="IPR036465">
    <property type="entry name" value="vWFA_dom_sf"/>
</dbReference>
<feature type="compositionally biased region" description="Basic and acidic residues" evidence="1">
    <location>
        <begin position="503"/>
        <end position="517"/>
    </location>
</feature>
<dbReference type="Gene3D" id="3.40.50.410">
    <property type="entry name" value="von Willebrand factor, type A domain"/>
    <property type="match status" value="1"/>
</dbReference>
<accession>A0A085M7R1</accession>
<dbReference type="CDD" id="cd00198">
    <property type="entry name" value="vWFA"/>
    <property type="match status" value="1"/>
</dbReference>
<evidence type="ECO:0000259" key="4">
    <source>
        <dbReference type="PROSITE" id="PS50234"/>
    </source>
</evidence>
<dbReference type="Proteomes" id="UP000030764">
    <property type="component" value="Unassembled WGS sequence"/>
</dbReference>
<sequence>MRTIERHTFHFIALFLLLCIESDALESDTLKLDIAFVLDVSKHISSTLLSKEKEIIKQLGNLVTRSKGALRIAVIQFQQESPQKQLAVRILFPFTNITKQGQVEKLLSHLAPWTWLSNVNELFDFLVKFMARNDKEPSHKAFRLVVLMTDGIWTTDRRSDAAVHQLKRAGYRFVIVLLPTGIVNGDFYFQRQDIMKNMKQYVASEPSLPIMTKKQKRAGISERILLAIEDLLRKENMVVLGKELGSNEKTSKHEESVHKLNTSFSTHNSSVFKENQQLRTEAVEHYLTENSAASSLKKPAVHFTSSSYKLGTAIQLGGKQKRAAKAQVQKNAATVEIEEKRIEKNRKSRFSRMKQTESMETMPPTTAPILLFKIFEVNGDRDKVFLPEIEVVGKEEYDINNSWANLKLVREAGNRKVPEQQLLGDQITNSFSDDQRPLWHVLRINLIYFALFGLVLCIMVTLFLCRKKRKGHLKRMIKRNRTAEKSPSPNFAAATATNSSNSEQDRPNRATRGDLSKTTEATVEGTASSSNSSSTVAHIEEDRSLCSAPATSHQDPSSVQQKQDEICTPAAVSSSCTKSAFDLLPERPIFKSILWKFFCQSFIATSARKIETAESPTSHVNMAPNSYEPQNGHVEHIGNLA</sequence>
<dbReference type="InterPro" id="IPR002035">
    <property type="entry name" value="VWF_A"/>
</dbReference>
<name>A0A085M7R1_9BILA</name>
<evidence type="ECO:0000313" key="5">
    <source>
        <dbReference type="EMBL" id="KFD53257.1"/>
    </source>
</evidence>
<evidence type="ECO:0000256" key="3">
    <source>
        <dbReference type="SAM" id="SignalP"/>
    </source>
</evidence>
<dbReference type="SUPFAM" id="SSF53300">
    <property type="entry name" value="vWA-like"/>
    <property type="match status" value="1"/>
</dbReference>
<keyword evidence="2" id="KW-1133">Transmembrane helix</keyword>
<dbReference type="PROSITE" id="PS50234">
    <property type="entry name" value="VWFA"/>
    <property type="match status" value="1"/>
</dbReference>
<feature type="compositionally biased region" description="Polar residues" evidence="1">
    <location>
        <begin position="518"/>
        <end position="527"/>
    </location>
</feature>
<evidence type="ECO:0000313" key="6">
    <source>
        <dbReference type="EMBL" id="KFD66340.1"/>
    </source>
</evidence>
<keyword evidence="2" id="KW-0472">Membrane</keyword>
<gene>
    <name evidence="5" type="ORF">M513_05738</name>
    <name evidence="6" type="ORF">M514_05738</name>
</gene>